<dbReference type="AlphaFoldDB" id="A0AAN7BWF2"/>
<proteinExistence type="predicted"/>
<organism evidence="1 2">
    <name type="scientific">Podospora fimiseda</name>
    <dbReference type="NCBI Taxonomy" id="252190"/>
    <lineage>
        <taxon>Eukaryota</taxon>
        <taxon>Fungi</taxon>
        <taxon>Dikarya</taxon>
        <taxon>Ascomycota</taxon>
        <taxon>Pezizomycotina</taxon>
        <taxon>Sordariomycetes</taxon>
        <taxon>Sordariomycetidae</taxon>
        <taxon>Sordariales</taxon>
        <taxon>Podosporaceae</taxon>
        <taxon>Podospora</taxon>
    </lineage>
</organism>
<evidence type="ECO:0000313" key="2">
    <source>
        <dbReference type="Proteomes" id="UP001301958"/>
    </source>
</evidence>
<gene>
    <name evidence="1" type="ORF">QBC38DRAFT_325454</name>
</gene>
<evidence type="ECO:0000313" key="1">
    <source>
        <dbReference type="EMBL" id="KAK4230697.1"/>
    </source>
</evidence>
<dbReference type="Proteomes" id="UP001301958">
    <property type="component" value="Unassembled WGS sequence"/>
</dbReference>
<reference evidence="1" key="1">
    <citation type="journal article" date="2023" name="Mol. Phylogenet. Evol.">
        <title>Genome-scale phylogeny and comparative genomics of the fungal order Sordariales.</title>
        <authorList>
            <person name="Hensen N."/>
            <person name="Bonometti L."/>
            <person name="Westerberg I."/>
            <person name="Brannstrom I.O."/>
            <person name="Guillou S."/>
            <person name="Cros-Aarteil S."/>
            <person name="Calhoun S."/>
            <person name="Haridas S."/>
            <person name="Kuo A."/>
            <person name="Mondo S."/>
            <person name="Pangilinan J."/>
            <person name="Riley R."/>
            <person name="LaButti K."/>
            <person name="Andreopoulos B."/>
            <person name="Lipzen A."/>
            <person name="Chen C."/>
            <person name="Yan M."/>
            <person name="Daum C."/>
            <person name="Ng V."/>
            <person name="Clum A."/>
            <person name="Steindorff A."/>
            <person name="Ohm R.A."/>
            <person name="Martin F."/>
            <person name="Silar P."/>
            <person name="Natvig D.O."/>
            <person name="Lalanne C."/>
            <person name="Gautier V."/>
            <person name="Ament-Velasquez S.L."/>
            <person name="Kruys A."/>
            <person name="Hutchinson M.I."/>
            <person name="Powell A.J."/>
            <person name="Barry K."/>
            <person name="Miller A.N."/>
            <person name="Grigoriev I.V."/>
            <person name="Debuchy R."/>
            <person name="Gladieux P."/>
            <person name="Hiltunen Thoren M."/>
            <person name="Johannesson H."/>
        </authorList>
    </citation>
    <scope>NUCLEOTIDE SEQUENCE</scope>
    <source>
        <strain evidence="1">CBS 990.96</strain>
    </source>
</reference>
<reference evidence="1" key="2">
    <citation type="submission" date="2023-05" db="EMBL/GenBank/DDBJ databases">
        <authorList>
            <consortium name="Lawrence Berkeley National Laboratory"/>
            <person name="Steindorff A."/>
            <person name="Hensen N."/>
            <person name="Bonometti L."/>
            <person name="Westerberg I."/>
            <person name="Brannstrom I.O."/>
            <person name="Guillou S."/>
            <person name="Cros-Aarteil S."/>
            <person name="Calhoun S."/>
            <person name="Haridas S."/>
            <person name="Kuo A."/>
            <person name="Mondo S."/>
            <person name="Pangilinan J."/>
            <person name="Riley R."/>
            <person name="Labutti K."/>
            <person name="Andreopoulos B."/>
            <person name="Lipzen A."/>
            <person name="Chen C."/>
            <person name="Yanf M."/>
            <person name="Daum C."/>
            <person name="Ng V."/>
            <person name="Clum A."/>
            <person name="Ohm R."/>
            <person name="Martin F."/>
            <person name="Silar P."/>
            <person name="Natvig D."/>
            <person name="Lalanne C."/>
            <person name="Gautier V."/>
            <person name="Ament-Velasquez S.L."/>
            <person name="Kruys A."/>
            <person name="Hutchinson M.I."/>
            <person name="Powell A.J."/>
            <person name="Barry K."/>
            <person name="Miller A.N."/>
            <person name="Grigoriev I.V."/>
            <person name="Debuchy R."/>
            <person name="Gladieux P."/>
            <person name="Thoren M.H."/>
            <person name="Johannesson H."/>
        </authorList>
    </citation>
    <scope>NUCLEOTIDE SEQUENCE</scope>
    <source>
        <strain evidence="1">CBS 990.96</strain>
    </source>
</reference>
<protein>
    <submittedName>
        <fullName evidence="1">Uncharacterized protein</fullName>
    </submittedName>
</protein>
<comment type="caution">
    <text evidence="1">The sequence shown here is derived from an EMBL/GenBank/DDBJ whole genome shotgun (WGS) entry which is preliminary data.</text>
</comment>
<name>A0AAN7BWF2_9PEZI</name>
<feature type="non-terminal residue" evidence="1">
    <location>
        <position position="329"/>
    </location>
</feature>
<keyword evidence="2" id="KW-1185">Reference proteome</keyword>
<accession>A0AAN7BWF2</accession>
<dbReference type="EMBL" id="MU865297">
    <property type="protein sequence ID" value="KAK4230697.1"/>
    <property type="molecule type" value="Genomic_DNA"/>
</dbReference>
<sequence>MFCLCLRVLGYLLGRCVDKTNEKNIYRALDIAANLFDWKTLYLELLARKQIWYLRDVFTAAFTVFTWEFLSVRFFGTEDISQALKVLFDDWKPVEYDEDITMGLLDLATSLLFLWFPSHENLVVSYAQPLAVEIQKHNPEHMRSRPFIRWLLVKSSFNGTGPDGSDKNHPPRPDVASLPGALLKQSIGAHLPVFVPVALGKKPDWDFFVFPTSRSNRAAIEMSLQIAKHTGDFQLQATCLKLLTLQSRHPRQFIDALGDLQLNTQGDKEGYLETCLCKYLVVTGTEEMEHLLRHLQGIHVGALHSEWANPDLRWAKGVIERALTFSVAG</sequence>